<name>A0ACB8XEP0_ARCLA</name>
<sequence length="840" mass="92953">MHEVPSSAIPAATPSKRPSTGSLGPSKKAKVTKEKATSRSIPKDVYLQTSLDAFVGLSSTSSATTTSTVPAISVAVTTTVTQPTISVQQPEVTTPILTSSIRISSPSISLISNPPSISTPQFGPIGPEHQSFEESLQFYKMFDNSGPSLATVDTNVNNLIAKVDSMTASLNNNTNAVQSSGEALKTLTATCASKANVSQLATLQEAIDKVKEDSQQQFAALSTKVDACEVLLQQILSRLKEPAPTPAPSFTEDDRTALDVAVKFIHQAMSDIPVLEDRLKGLEVEVQKLSTTETSTPSQYLSLRDNDKEGEKASEENKEKEVDAAEQLKETPSQVEGEIAADKAPPTITDLVDDEEEEEDDDEDLDFEDQEDDSHQDDDDDDEDQSLWCSSAVTSSAIASKEIIQAGGSQERPSRTPSQCKGATAEGTLKMISLPEENPSQIDEEDEEEEESLQHHGRPSRPSHWSEEERKKRIEMISHLESQRRKIHSQSSDLEFLTEAEIEESVRAEKLIADCQKDASLALKIQSSQVKDKKLKSKPVEVQAALLKEIEEERSKEKVVSDNSVDWCKHKIDYRSDPMKIVAVAISGRKKKDKLSVTMEITREDGSCKAIIISKLEDLSYMEWLEFKDVLKKSKSTYRGYVERVNDALINRVAAILKVPSTLPPKSKQIKRKPISSSSDNVTVTRNETSIKFSREALFGPPPDLSVLDLSLSSGGPYAVGQVLEEPFGIFFRDDEEQLRFQRVSEIPICPLALLKDLMCLWCTLSPAADPIIAIICKESLERRKKGEEIPEQVSRQQIFIAESKTKLLNKDKSTSDLMRISVKQRRIYLYAKEHEEKLQ</sequence>
<gene>
    <name evidence="1" type="ORF">L6452_43626</name>
</gene>
<dbReference type="Proteomes" id="UP001055879">
    <property type="component" value="Linkage Group LG18"/>
</dbReference>
<organism evidence="1 2">
    <name type="scientific">Arctium lappa</name>
    <name type="common">Greater burdock</name>
    <name type="synonym">Lappa major</name>
    <dbReference type="NCBI Taxonomy" id="4217"/>
    <lineage>
        <taxon>Eukaryota</taxon>
        <taxon>Viridiplantae</taxon>
        <taxon>Streptophyta</taxon>
        <taxon>Embryophyta</taxon>
        <taxon>Tracheophyta</taxon>
        <taxon>Spermatophyta</taxon>
        <taxon>Magnoliopsida</taxon>
        <taxon>eudicotyledons</taxon>
        <taxon>Gunneridae</taxon>
        <taxon>Pentapetalae</taxon>
        <taxon>asterids</taxon>
        <taxon>campanulids</taxon>
        <taxon>Asterales</taxon>
        <taxon>Asteraceae</taxon>
        <taxon>Carduoideae</taxon>
        <taxon>Cardueae</taxon>
        <taxon>Arctiinae</taxon>
        <taxon>Arctium</taxon>
    </lineage>
</organism>
<proteinExistence type="predicted"/>
<accession>A0ACB8XEP0</accession>
<reference evidence="1 2" key="2">
    <citation type="journal article" date="2022" name="Mol. Ecol. Resour.">
        <title>The genomes of chicory, endive, great burdock and yacon provide insights into Asteraceae paleo-polyploidization history and plant inulin production.</title>
        <authorList>
            <person name="Fan W."/>
            <person name="Wang S."/>
            <person name="Wang H."/>
            <person name="Wang A."/>
            <person name="Jiang F."/>
            <person name="Liu H."/>
            <person name="Zhao H."/>
            <person name="Xu D."/>
            <person name="Zhang Y."/>
        </authorList>
    </citation>
    <scope>NUCLEOTIDE SEQUENCE [LARGE SCALE GENOMIC DNA]</scope>
    <source>
        <strain evidence="2">cv. Niubang</strain>
    </source>
</reference>
<evidence type="ECO:0000313" key="1">
    <source>
        <dbReference type="EMBL" id="KAI3665010.1"/>
    </source>
</evidence>
<comment type="caution">
    <text evidence="1">The sequence shown here is derived from an EMBL/GenBank/DDBJ whole genome shotgun (WGS) entry which is preliminary data.</text>
</comment>
<dbReference type="EMBL" id="CM042064">
    <property type="protein sequence ID" value="KAI3665010.1"/>
    <property type="molecule type" value="Genomic_DNA"/>
</dbReference>
<keyword evidence="2" id="KW-1185">Reference proteome</keyword>
<protein>
    <submittedName>
        <fullName evidence="1">Uncharacterized protein</fullName>
    </submittedName>
</protein>
<reference evidence="2" key="1">
    <citation type="journal article" date="2022" name="Mol. Ecol. Resour.">
        <title>The genomes of chicory, endive, great burdock and yacon provide insights into Asteraceae palaeo-polyploidization history and plant inulin production.</title>
        <authorList>
            <person name="Fan W."/>
            <person name="Wang S."/>
            <person name="Wang H."/>
            <person name="Wang A."/>
            <person name="Jiang F."/>
            <person name="Liu H."/>
            <person name="Zhao H."/>
            <person name="Xu D."/>
            <person name="Zhang Y."/>
        </authorList>
    </citation>
    <scope>NUCLEOTIDE SEQUENCE [LARGE SCALE GENOMIC DNA]</scope>
    <source>
        <strain evidence="2">cv. Niubang</strain>
    </source>
</reference>
<evidence type="ECO:0000313" key="2">
    <source>
        <dbReference type="Proteomes" id="UP001055879"/>
    </source>
</evidence>